<proteinExistence type="predicted"/>
<reference evidence="2" key="1">
    <citation type="journal article" date="2023" name="G3 (Bethesda)">
        <title>Genome assembly and association tests identify interacting loci associated with vigor, precocity, and sex in interspecific pistachio rootstocks.</title>
        <authorList>
            <person name="Palmer W."/>
            <person name="Jacygrad E."/>
            <person name="Sagayaradj S."/>
            <person name="Cavanaugh K."/>
            <person name="Han R."/>
            <person name="Bertier L."/>
            <person name="Beede B."/>
            <person name="Kafkas S."/>
            <person name="Golino D."/>
            <person name="Preece J."/>
            <person name="Michelmore R."/>
        </authorList>
    </citation>
    <scope>NUCLEOTIDE SEQUENCE [LARGE SCALE GENOMIC DNA]</scope>
</reference>
<name>A0ACC1B400_9ROSI</name>
<sequence>MSWLINSMEPRIGKTYLYYKTIKDIWEGVQKMYSDVENTTQSFEIISTIHSIKQGSVTVKDYFNSLTELWQEMDLYYEIDWNYTDNSTKHNQRLEKECVFDFLKGLTLTLIKLGDAFLQLNLFLPLVMHLQKFRREESHKWVMLSNSRMNSVLKPLLLLHKVLEIKKQLPNSGVITIIDPIIHVTHVGNFMGSPLIGSHAVKEMDKKEMEIIVHVLHIPQLL</sequence>
<organism evidence="1 2">
    <name type="scientific">Pistacia atlantica</name>
    <dbReference type="NCBI Taxonomy" id="434234"/>
    <lineage>
        <taxon>Eukaryota</taxon>
        <taxon>Viridiplantae</taxon>
        <taxon>Streptophyta</taxon>
        <taxon>Embryophyta</taxon>
        <taxon>Tracheophyta</taxon>
        <taxon>Spermatophyta</taxon>
        <taxon>Magnoliopsida</taxon>
        <taxon>eudicotyledons</taxon>
        <taxon>Gunneridae</taxon>
        <taxon>Pentapetalae</taxon>
        <taxon>rosids</taxon>
        <taxon>malvids</taxon>
        <taxon>Sapindales</taxon>
        <taxon>Anacardiaceae</taxon>
        <taxon>Pistacia</taxon>
    </lineage>
</organism>
<accession>A0ACC1B400</accession>
<keyword evidence="2" id="KW-1185">Reference proteome</keyword>
<dbReference type="Proteomes" id="UP001164250">
    <property type="component" value="Chromosome 7"/>
</dbReference>
<gene>
    <name evidence="1" type="ORF">Patl1_25928</name>
</gene>
<dbReference type="EMBL" id="CM047903">
    <property type="protein sequence ID" value="KAJ0093669.1"/>
    <property type="molecule type" value="Genomic_DNA"/>
</dbReference>
<comment type="caution">
    <text evidence="1">The sequence shown here is derived from an EMBL/GenBank/DDBJ whole genome shotgun (WGS) entry which is preliminary data.</text>
</comment>
<protein>
    <submittedName>
        <fullName evidence="1">Uncharacterized protein</fullName>
    </submittedName>
</protein>
<evidence type="ECO:0000313" key="2">
    <source>
        <dbReference type="Proteomes" id="UP001164250"/>
    </source>
</evidence>
<evidence type="ECO:0000313" key="1">
    <source>
        <dbReference type="EMBL" id="KAJ0093669.1"/>
    </source>
</evidence>